<accession>A0A2S8FYC3</accession>
<sequence length="283" mass="31406">MFIAYGQQGLRIASSDGRTWSEPIVEKNNYYFRGCEFAKGSFLTFATYGGKMLFFSSPDGMNWEQQSEHEVDGRMYDIAYGADRYLLVGGNTDGHWTTVMISKDGTHWEGPTKFDKQPLLLRVAYGNDQFVAVGVKGRVAVSKDGTEWKDAEALPELDTFIDIAYGNGVYVGAGLHGLRMTSEDGLVWTSREVGREGEHINSLLWTGQQFVGVGLGATYFSADGRSWRRVENENAPESCTYGDGLYLGSAWKGRVLISEDAIHWQELFRAPEHVNGIAYGATS</sequence>
<evidence type="ECO:0000313" key="1">
    <source>
        <dbReference type="EMBL" id="PQO37101.1"/>
    </source>
</evidence>
<evidence type="ECO:0008006" key="3">
    <source>
        <dbReference type="Google" id="ProtNLM"/>
    </source>
</evidence>
<dbReference type="Proteomes" id="UP000240009">
    <property type="component" value="Unassembled WGS sequence"/>
</dbReference>
<organism evidence="1 2">
    <name type="scientific">Blastopirellula marina</name>
    <dbReference type="NCBI Taxonomy" id="124"/>
    <lineage>
        <taxon>Bacteria</taxon>
        <taxon>Pseudomonadati</taxon>
        <taxon>Planctomycetota</taxon>
        <taxon>Planctomycetia</taxon>
        <taxon>Pirellulales</taxon>
        <taxon>Pirellulaceae</taxon>
        <taxon>Blastopirellula</taxon>
    </lineage>
</organism>
<dbReference type="EMBL" id="PUIA01000017">
    <property type="protein sequence ID" value="PQO37101.1"/>
    <property type="molecule type" value="Genomic_DNA"/>
</dbReference>
<evidence type="ECO:0000313" key="2">
    <source>
        <dbReference type="Proteomes" id="UP000240009"/>
    </source>
</evidence>
<proteinExistence type="predicted"/>
<reference evidence="1 2" key="1">
    <citation type="submission" date="2018-02" db="EMBL/GenBank/DDBJ databases">
        <title>Comparative genomes isolates from brazilian mangrove.</title>
        <authorList>
            <person name="Araujo J.E."/>
            <person name="Taketani R.G."/>
            <person name="Silva M.C.P."/>
            <person name="Loureco M.V."/>
            <person name="Andreote F.D."/>
        </authorList>
    </citation>
    <scope>NUCLEOTIDE SEQUENCE [LARGE SCALE GENOMIC DNA]</scope>
    <source>
        <strain evidence="1 2">HEX-2 MGV</strain>
    </source>
</reference>
<dbReference type="InterPro" id="IPR036278">
    <property type="entry name" value="Sialidase_sf"/>
</dbReference>
<dbReference type="AlphaFoldDB" id="A0A2S8FYC3"/>
<dbReference type="SUPFAM" id="SSF50939">
    <property type="entry name" value="Sialidases"/>
    <property type="match status" value="1"/>
</dbReference>
<gene>
    <name evidence="1" type="ORF">C5Y96_08050</name>
</gene>
<name>A0A2S8FYC3_9BACT</name>
<dbReference type="RefSeq" id="WP_105351761.1">
    <property type="nucleotide sequence ID" value="NZ_PUIA01000017.1"/>
</dbReference>
<protein>
    <recommendedName>
        <fullName evidence="3">Photosynthesis system II assembly factor Ycf48/Hcf136-like domain-containing protein</fullName>
    </recommendedName>
</protein>
<dbReference type="OrthoDB" id="6987826at2"/>
<comment type="caution">
    <text evidence="1">The sequence shown here is derived from an EMBL/GenBank/DDBJ whole genome shotgun (WGS) entry which is preliminary data.</text>
</comment>